<feature type="domain" description="Fe2OG dioxygenase" evidence="5">
    <location>
        <begin position="211"/>
        <end position="326"/>
    </location>
</feature>
<comment type="similarity">
    <text evidence="3">Belongs to the iron/ascorbate-dependent oxidoreductase family.</text>
</comment>
<evidence type="ECO:0000256" key="3">
    <source>
        <dbReference type="RuleBase" id="RU003682"/>
    </source>
</evidence>
<dbReference type="InterPro" id="IPR044861">
    <property type="entry name" value="IPNS-like_FE2OG_OXY"/>
</dbReference>
<dbReference type="GO" id="GO:0046872">
    <property type="term" value="F:metal ion binding"/>
    <property type="evidence" value="ECO:0007669"/>
    <property type="project" value="UniProtKB-KW"/>
</dbReference>
<dbReference type="InterPro" id="IPR050295">
    <property type="entry name" value="Plant_2OG-oxidoreductases"/>
</dbReference>
<organism evidence="6 7">
    <name type="scientific">Adiantum capillus-veneris</name>
    <name type="common">Maidenhair fern</name>
    <dbReference type="NCBI Taxonomy" id="13818"/>
    <lineage>
        <taxon>Eukaryota</taxon>
        <taxon>Viridiplantae</taxon>
        <taxon>Streptophyta</taxon>
        <taxon>Embryophyta</taxon>
        <taxon>Tracheophyta</taxon>
        <taxon>Polypodiopsida</taxon>
        <taxon>Polypodiidae</taxon>
        <taxon>Polypodiales</taxon>
        <taxon>Pteridineae</taxon>
        <taxon>Pteridaceae</taxon>
        <taxon>Vittarioideae</taxon>
        <taxon>Adiantum</taxon>
    </lineage>
</organism>
<comment type="caution">
    <text evidence="6">The sequence shown here is derived from an EMBL/GenBank/DDBJ whole genome shotgun (WGS) entry which is preliminary data.</text>
</comment>
<evidence type="ECO:0000313" key="6">
    <source>
        <dbReference type="EMBL" id="KAI5060406.1"/>
    </source>
</evidence>
<reference evidence="6" key="1">
    <citation type="submission" date="2021-01" db="EMBL/GenBank/DDBJ databases">
        <title>Adiantum capillus-veneris genome.</title>
        <authorList>
            <person name="Fang Y."/>
            <person name="Liao Q."/>
        </authorList>
    </citation>
    <scope>NUCLEOTIDE SEQUENCE</scope>
    <source>
        <strain evidence="6">H3</strain>
        <tissue evidence="6">Leaf</tissue>
    </source>
</reference>
<dbReference type="FunFam" id="2.60.120.330:FF:000012">
    <property type="entry name" value="Gibberellin 20 oxidase 1"/>
    <property type="match status" value="1"/>
</dbReference>
<feature type="region of interest" description="Disordered" evidence="4">
    <location>
        <begin position="1"/>
        <end position="78"/>
    </location>
</feature>
<feature type="compositionally biased region" description="Polar residues" evidence="4">
    <location>
        <begin position="12"/>
        <end position="23"/>
    </location>
</feature>
<keyword evidence="7" id="KW-1185">Reference proteome</keyword>
<evidence type="ECO:0000256" key="2">
    <source>
        <dbReference type="ARBA" id="ARBA00023004"/>
    </source>
</evidence>
<keyword evidence="1 3" id="KW-0479">Metal-binding</keyword>
<dbReference type="PROSITE" id="PS51471">
    <property type="entry name" value="FE2OG_OXY"/>
    <property type="match status" value="1"/>
</dbReference>
<dbReference type="InterPro" id="IPR005123">
    <property type="entry name" value="Oxoglu/Fe-dep_dioxygenase_dom"/>
</dbReference>
<evidence type="ECO:0000313" key="7">
    <source>
        <dbReference type="Proteomes" id="UP000886520"/>
    </source>
</evidence>
<dbReference type="EMBL" id="JABFUD020000024">
    <property type="protein sequence ID" value="KAI5060406.1"/>
    <property type="molecule type" value="Genomic_DNA"/>
</dbReference>
<keyword evidence="2 3" id="KW-0408">Iron</keyword>
<gene>
    <name evidence="6" type="ORF">GOP47_0024826</name>
</gene>
<feature type="compositionally biased region" description="Low complexity" evidence="4">
    <location>
        <begin position="42"/>
        <end position="53"/>
    </location>
</feature>
<keyword evidence="3" id="KW-0560">Oxidoreductase</keyword>
<name>A0A9D4U548_ADICA</name>
<evidence type="ECO:0000256" key="1">
    <source>
        <dbReference type="ARBA" id="ARBA00022723"/>
    </source>
</evidence>
<protein>
    <recommendedName>
        <fullName evidence="5">Fe2OG dioxygenase domain-containing protein</fullName>
    </recommendedName>
</protein>
<accession>A0A9D4U548</accession>
<dbReference type="Pfam" id="PF03171">
    <property type="entry name" value="2OG-FeII_Oxy"/>
    <property type="match status" value="1"/>
</dbReference>
<dbReference type="GO" id="GO:0016491">
    <property type="term" value="F:oxidoreductase activity"/>
    <property type="evidence" value="ECO:0007669"/>
    <property type="project" value="UniProtKB-KW"/>
</dbReference>
<proteinExistence type="inferred from homology"/>
<dbReference type="AlphaFoldDB" id="A0A9D4U548"/>
<dbReference type="OrthoDB" id="288590at2759"/>
<dbReference type="Proteomes" id="UP000886520">
    <property type="component" value="Chromosome 24"/>
</dbReference>
<dbReference type="PANTHER" id="PTHR47991">
    <property type="entry name" value="OXOGLUTARATE/IRON-DEPENDENT DIOXYGENASE"/>
    <property type="match status" value="1"/>
</dbReference>
<evidence type="ECO:0000256" key="4">
    <source>
        <dbReference type="SAM" id="MobiDB-lite"/>
    </source>
</evidence>
<dbReference type="SUPFAM" id="SSF51197">
    <property type="entry name" value="Clavaminate synthase-like"/>
    <property type="match status" value="1"/>
</dbReference>
<sequence length="350" mass="38660">MGAQQEAPAWQQHVSPSGEQPQAQKHGVDDAHAFANGEEDGGAPNPNGHGANPSLGIDPSFVVPPEHRPCRAPSAASSHQIPVIDLGPLTSNVTTVRESLVSQKKVEVKRSSENSLGYNDGELSKNVRDWKEVYDMAPAGSFELPANFDVDADDQNTLVHTNQWPSFMPNLRKVCEEYMAALDKLAFTLLELMAESLGLPSRRFHEDFKSSTTSLFRLNHYPICPAPELALGVSRHKDVGALTILLQGDVGGLEVRSKSGEWIVVKPNPDAFVINVGDITQVYSNDRYQSVEHRVVVNENKDRPFNWGRYLKRRLDSNYKNLGVENLQISHYSLVAYNGGRADDVLKIVL</sequence>
<evidence type="ECO:0000259" key="5">
    <source>
        <dbReference type="PROSITE" id="PS51471"/>
    </source>
</evidence>
<dbReference type="Gene3D" id="2.60.120.330">
    <property type="entry name" value="B-lactam Antibiotic, Isopenicillin N Synthase, Chain"/>
    <property type="match status" value="1"/>
</dbReference>
<dbReference type="InterPro" id="IPR027443">
    <property type="entry name" value="IPNS-like_sf"/>
</dbReference>